<dbReference type="InterPro" id="IPR041698">
    <property type="entry name" value="Methyltransf_25"/>
</dbReference>
<organism evidence="4 5">
    <name type="scientific">Nonomuraea soli</name>
    <dbReference type="NCBI Taxonomy" id="1032476"/>
    <lineage>
        <taxon>Bacteria</taxon>
        <taxon>Bacillati</taxon>
        <taxon>Actinomycetota</taxon>
        <taxon>Actinomycetes</taxon>
        <taxon>Streptosporangiales</taxon>
        <taxon>Streptosporangiaceae</taxon>
        <taxon>Nonomuraea</taxon>
    </lineage>
</organism>
<name>A0A7W0CNA2_9ACTN</name>
<dbReference type="Pfam" id="PF13649">
    <property type="entry name" value="Methyltransf_25"/>
    <property type="match status" value="1"/>
</dbReference>
<comment type="caution">
    <text evidence="4">The sequence shown here is derived from an EMBL/GenBank/DDBJ whole genome shotgun (WGS) entry which is preliminary data.</text>
</comment>
<dbReference type="GO" id="GO:0032259">
    <property type="term" value="P:methylation"/>
    <property type="evidence" value="ECO:0007669"/>
    <property type="project" value="UniProtKB-KW"/>
</dbReference>
<evidence type="ECO:0000313" key="4">
    <source>
        <dbReference type="EMBL" id="MBA2894334.1"/>
    </source>
</evidence>
<dbReference type="SUPFAM" id="SSF53335">
    <property type="entry name" value="S-adenosyl-L-methionine-dependent methyltransferases"/>
    <property type="match status" value="1"/>
</dbReference>
<proteinExistence type="predicted"/>
<feature type="domain" description="Methyltransferase" evidence="3">
    <location>
        <begin position="37"/>
        <end position="124"/>
    </location>
</feature>
<dbReference type="InterPro" id="IPR029063">
    <property type="entry name" value="SAM-dependent_MTases_sf"/>
</dbReference>
<gene>
    <name evidence="4" type="ORF">HNR30_005706</name>
</gene>
<dbReference type="CDD" id="cd02440">
    <property type="entry name" value="AdoMet_MTases"/>
    <property type="match status" value="1"/>
</dbReference>
<sequence>MEHLFGGAAPYYARYRLSHGDAAIAHLARTFGPAATVLDLGSGPGTIAVPLACHVARVLAADPDEEMLQEGAKAGVANIRWIKADSTMLRQLPPFDHVVMGRSFHWMDRLAVLADLDDLLPPGGVIALVGPTREAHHQEWHPVAQRVCEEFGLTRHQARGSYQDTGLHHDDVLETSPFARLERVTSERTVVWDVDSVIGYQLSLSISTPARLGERREEFLTALRRAVEQAHPEGTWSVPYTTEVLVARRTQE</sequence>
<reference evidence="4 5" key="1">
    <citation type="submission" date="2020-07" db="EMBL/GenBank/DDBJ databases">
        <title>Genomic Encyclopedia of Type Strains, Phase IV (KMG-IV): sequencing the most valuable type-strain genomes for metagenomic binning, comparative biology and taxonomic classification.</title>
        <authorList>
            <person name="Goeker M."/>
        </authorList>
    </citation>
    <scope>NUCLEOTIDE SEQUENCE [LARGE SCALE GENOMIC DNA]</scope>
    <source>
        <strain evidence="4 5">DSM 45533</strain>
    </source>
</reference>
<keyword evidence="2 4" id="KW-0808">Transferase</keyword>
<dbReference type="EMBL" id="JACDUR010000006">
    <property type="protein sequence ID" value="MBA2894334.1"/>
    <property type="molecule type" value="Genomic_DNA"/>
</dbReference>
<evidence type="ECO:0000256" key="1">
    <source>
        <dbReference type="ARBA" id="ARBA00022603"/>
    </source>
</evidence>
<evidence type="ECO:0000259" key="3">
    <source>
        <dbReference type="Pfam" id="PF13649"/>
    </source>
</evidence>
<keyword evidence="1 4" id="KW-0489">Methyltransferase</keyword>
<dbReference type="PANTHER" id="PTHR44942:SF4">
    <property type="entry name" value="METHYLTRANSFERASE TYPE 11 DOMAIN-CONTAINING PROTEIN"/>
    <property type="match status" value="1"/>
</dbReference>
<keyword evidence="5" id="KW-1185">Reference proteome</keyword>
<evidence type="ECO:0000313" key="5">
    <source>
        <dbReference type="Proteomes" id="UP000530928"/>
    </source>
</evidence>
<dbReference type="RefSeq" id="WP_181613125.1">
    <property type="nucleotide sequence ID" value="NZ_BAABAM010000004.1"/>
</dbReference>
<dbReference type="AlphaFoldDB" id="A0A7W0CNA2"/>
<dbReference type="GO" id="GO:0008168">
    <property type="term" value="F:methyltransferase activity"/>
    <property type="evidence" value="ECO:0007669"/>
    <property type="project" value="UniProtKB-KW"/>
</dbReference>
<dbReference type="InterPro" id="IPR051052">
    <property type="entry name" value="Diverse_substrate_MTase"/>
</dbReference>
<accession>A0A7W0CNA2</accession>
<dbReference type="PANTHER" id="PTHR44942">
    <property type="entry name" value="METHYLTRANSF_11 DOMAIN-CONTAINING PROTEIN"/>
    <property type="match status" value="1"/>
</dbReference>
<protein>
    <submittedName>
        <fullName evidence="4">Trans-aconitate methyltransferase</fullName>
    </submittedName>
</protein>
<dbReference type="Proteomes" id="UP000530928">
    <property type="component" value="Unassembled WGS sequence"/>
</dbReference>
<dbReference type="Gene3D" id="3.40.50.150">
    <property type="entry name" value="Vaccinia Virus protein VP39"/>
    <property type="match status" value="1"/>
</dbReference>
<evidence type="ECO:0000256" key="2">
    <source>
        <dbReference type="ARBA" id="ARBA00022679"/>
    </source>
</evidence>